<sequence length="1357" mass="155367">MLRRLICSSRLPYVFVQRGSVSRSLAINFVRTLATYQDYDIDLITLRRTPKGTGLREFPDLAFLTDYEPPASTPLSYDVVKKSLNLQTDNPRFDFAVTYFYELTQFLKFVVNSYDSKIRSFDQFTTTEFLNSLYIFKDMYSKGKIDTNIEKDRFYKMFDGVLKIVSKYPEFPSYLTPQVFNQAKVLASTIDFFRSGAGSFIGELSCLSNELDFSAVSTAEVCRSIDATAHEFDAILLESDRDAFFTESFWSCFIQVHRYKRLRDILKSCNIKPVTIARVLEDPSLSSITYKVFQLSGAQEKLDSLKLRFNPYVSYIFAASPSSNESHWENFSSFASLLCSNLAESTDDLVYTFSKRILISLMPQFCNGTVKDHEFKDMFDYLAPSDWFLFDDSFQSNYELNAVFESGLYRKRLGLQILRYHFGEKFEQASFLGEDVNKLLNSLSVNAHLVAAVEDAIMAICHYEQACPWNSAVIDKLLDDPTICAKLDTAYEWFESDRSLGDIDLRHIKANESEETKPAVDMSKFTTELAEFKAHDLCNFPYSLFLPGQLCAILDSQILEFQMDSYDSSSAINDETILKYKELLAAFEGLSQSDCANLDKYCGQPVGGAYLQIPDDSNIHEFVTELSAFKEDVLGGNNFSGYSRNDLLDLYASWVNHRHSDSIPHLRLQRSLEALLRNNGGYTFVLDSIINSHKVFAEVEKSIKAKSNYVQIPDELELHKFTNELCIVKNVLLKGQDFKSVTLIELLQSLLNALADELLVEIQDKLFNFMRLEGRLRKLFAINGGYVAILDTLLHSQSVFENLDKTVSDKTKAMDYKQIPDDFLLEDYIVDLMQLRTEIGSSFKDSDASSILAKLALMATMEKKFNLEKRLILRKLYRVLSVLFKHNGNQTFILDNVILNGEVFGQFEGRKKGPTNVSDLVARHFQLVRNYEYLLRDICAALGDPIKVNFNEKLQEFSKGRSKYERPLINDLIRELSALNLQIKHYPLLLTKLVNAQVKSVDEAQKIFDNHLTSIANIRDTSSVDMFDESGARIVASNLDKEPKLNKYNLQEFIGGESSATTKPKYSNIDDLMSSVSKSRSEPDSFSEQMFGEPPSVQKAKADAKNRLAEEDPEEAKYLSGMTADDIRDNYNRRSVHKSKVEQFLKDAKEKQHLGQEQEFRANKAYEWSKSMCHSNRSLESHNFFNPLEVKKDAGKNRQYLLLTQDGQQVVSRENPLGPRHVTEDMYTILSRFGEKDAEKFIKSVNRLQRKHWRLIGGGEKGEKMMVFEREIRRKGGKWLVRLKSVLATAGALFVLLFGLDWYWTRPNSVSSVKRRPEPVPQVIQVEPPVVRESTIKESTPQQQPLVWKSLLWKSKD</sequence>
<gene>
    <name evidence="1" type="ORF">QFC19_000338</name>
</gene>
<protein>
    <submittedName>
        <fullName evidence="1">Uncharacterized protein</fullName>
    </submittedName>
</protein>
<accession>A0ACC2WPU0</accession>
<keyword evidence="2" id="KW-1185">Reference proteome</keyword>
<name>A0ACC2WPU0_9TREE</name>
<proteinExistence type="predicted"/>
<comment type="caution">
    <text evidence="1">The sequence shown here is derived from an EMBL/GenBank/DDBJ whole genome shotgun (WGS) entry which is preliminary data.</text>
</comment>
<reference evidence="1" key="1">
    <citation type="submission" date="2023-04" db="EMBL/GenBank/DDBJ databases">
        <title>Draft Genome sequencing of Naganishia species isolated from polar environments using Oxford Nanopore Technology.</title>
        <authorList>
            <person name="Leo P."/>
            <person name="Venkateswaran K."/>
        </authorList>
    </citation>
    <scope>NUCLEOTIDE SEQUENCE</scope>
    <source>
        <strain evidence="1">MNA-CCFEE 5261</strain>
    </source>
</reference>
<dbReference type="Proteomes" id="UP001241377">
    <property type="component" value="Unassembled WGS sequence"/>
</dbReference>
<dbReference type="EMBL" id="JASBWR010000002">
    <property type="protein sequence ID" value="KAJ9113418.1"/>
    <property type="molecule type" value="Genomic_DNA"/>
</dbReference>
<organism evidence="1 2">
    <name type="scientific">Naganishia cerealis</name>
    <dbReference type="NCBI Taxonomy" id="610337"/>
    <lineage>
        <taxon>Eukaryota</taxon>
        <taxon>Fungi</taxon>
        <taxon>Dikarya</taxon>
        <taxon>Basidiomycota</taxon>
        <taxon>Agaricomycotina</taxon>
        <taxon>Tremellomycetes</taxon>
        <taxon>Filobasidiales</taxon>
        <taxon>Filobasidiaceae</taxon>
        <taxon>Naganishia</taxon>
    </lineage>
</organism>
<evidence type="ECO:0000313" key="1">
    <source>
        <dbReference type="EMBL" id="KAJ9113418.1"/>
    </source>
</evidence>
<evidence type="ECO:0000313" key="2">
    <source>
        <dbReference type="Proteomes" id="UP001241377"/>
    </source>
</evidence>